<keyword evidence="1" id="KW-1015">Disulfide bond</keyword>
<comment type="caution">
    <text evidence="3">The sequence shown here is derived from an EMBL/GenBank/DDBJ whole genome shotgun (WGS) entry which is preliminary data.</text>
</comment>
<dbReference type="InterPro" id="IPR000742">
    <property type="entry name" value="EGF"/>
</dbReference>
<sequence>MQSIWPANQIRTIFFIFAWIWADGVSLDIGLTMNISQASLWTYIELNTSGIQYYYTSIKVEINTREFQCFPLLSLGLIGMPEFLNISDIYSITGDYTDFYSYENQLSEHQIILDSTIFKNNSKAYLGIAYPSYWKNSSLFYSITFFQSNSFICASGCWSNGWCSGIDQCECNFAYIGRNCGIKSTYLVYNKPGHLTVENDNIEYFFIAVHDCNLNSGDESNLLLNCKWRGETSILFIGEPSTM</sequence>
<dbReference type="EMBL" id="CAJZBQ010000033">
    <property type="protein sequence ID" value="CAG9323196.1"/>
    <property type="molecule type" value="Genomic_DNA"/>
</dbReference>
<name>A0AAU9JC04_9CILI</name>
<protein>
    <recommendedName>
        <fullName evidence="2">EGF-like domain-containing protein</fullName>
    </recommendedName>
</protein>
<feature type="disulfide bond" evidence="1">
    <location>
        <begin position="153"/>
        <end position="163"/>
    </location>
</feature>
<proteinExistence type="predicted"/>
<accession>A0AAU9JC04</accession>
<dbReference type="PROSITE" id="PS50026">
    <property type="entry name" value="EGF_3"/>
    <property type="match status" value="1"/>
</dbReference>
<dbReference type="Proteomes" id="UP001162131">
    <property type="component" value="Unassembled WGS sequence"/>
</dbReference>
<feature type="domain" description="EGF-like" evidence="2">
    <location>
        <begin position="149"/>
        <end position="181"/>
    </location>
</feature>
<organism evidence="3 4">
    <name type="scientific">Blepharisma stoltei</name>
    <dbReference type="NCBI Taxonomy" id="1481888"/>
    <lineage>
        <taxon>Eukaryota</taxon>
        <taxon>Sar</taxon>
        <taxon>Alveolata</taxon>
        <taxon>Ciliophora</taxon>
        <taxon>Postciliodesmatophora</taxon>
        <taxon>Heterotrichea</taxon>
        <taxon>Heterotrichida</taxon>
        <taxon>Blepharismidae</taxon>
        <taxon>Blepharisma</taxon>
    </lineage>
</organism>
<dbReference type="PROSITE" id="PS00022">
    <property type="entry name" value="EGF_1"/>
    <property type="match status" value="1"/>
</dbReference>
<dbReference type="AlphaFoldDB" id="A0AAU9JC04"/>
<keyword evidence="1" id="KW-0245">EGF-like domain</keyword>
<evidence type="ECO:0000259" key="2">
    <source>
        <dbReference type="PROSITE" id="PS50026"/>
    </source>
</evidence>
<comment type="caution">
    <text evidence="1">Lacks conserved residue(s) required for the propagation of feature annotation.</text>
</comment>
<reference evidence="3" key="1">
    <citation type="submission" date="2021-09" db="EMBL/GenBank/DDBJ databases">
        <authorList>
            <consortium name="AG Swart"/>
            <person name="Singh M."/>
            <person name="Singh A."/>
            <person name="Seah K."/>
            <person name="Emmerich C."/>
        </authorList>
    </citation>
    <scope>NUCLEOTIDE SEQUENCE</scope>
    <source>
        <strain evidence="3">ATCC30299</strain>
    </source>
</reference>
<evidence type="ECO:0000313" key="3">
    <source>
        <dbReference type="EMBL" id="CAG9323196.1"/>
    </source>
</evidence>
<gene>
    <name evidence="3" type="ORF">BSTOLATCC_MIC33097</name>
</gene>
<keyword evidence="4" id="KW-1185">Reference proteome</keyword>
<evidence type="ECO:0000256" key="1">
    <source>
        <dbReference type="PROSITE-ProRule" id="PRU00076"/>
    </source>
</evidence>
<feature type="disulfide bond" evidence="1">
    <location>
        <begin position="171"/>
        <end position="180"/>
    </location>
</feature>
<evidence type="ECO:0000313" key="4">
    <source>
        <dbReference type="Proteomes" id="UP001162131"/>
    </source>
</evidence>